<gene>
    <name evidence="2" type="ORF">MVEN_01950900</name>
</gene>
<sequence length="324" mass="34646">MSYESKSQPLLRHSAQGAIPQNHYRGRSAASAAPDNPLSTRSIDPADRPNIGRERICPSNGQGERPSSSLMESFASYALPNSQHVDHRWGIQELRSACDLVIKDRGVRDELLKVIALISDTQDSRAAETDKTAVDDGLNGRAKRAAAGKQATTTCPALFPSPSSRDVSSKCVESAPRSLRAVSSPVGAVVSDSAVQKHPLKDRGDGLGKVAQNAKRSVKEVTGTSRKPRGESSICPTPFPSSPASTTRFAAPLVAANPPCTLVPAHPHHPLFRCSWAHLADIYTKCLVHRARSCVTDGSICAYKNRRLLHAIAVAAALLVQLES</sequence>
<dbReference type="Proteomes" id="UP000620124">
    <property type="component" value="Unassembled WGS sequence"/>
</dbReference>
<feature type="compositionally biased region" description="Polar residues" evidence="1">
    <location>
        <begin position="59"/>
        <end position="68"/>
    </location>
</feature>
<organism evidence="2 3">
    <name type="scientific">Mycena venus</name>
    <dbReference type="NCBI Taxonomy" id="2733690"/>
    <lineage>
        <taxon>Eukaryota</taxon>
        <taxon>Fungi</taxon>
        <taxon>Dikarya</taxon>
        <taxon>Basidiomycota</taxon>
        <taxon>Agaricomycotina</taxon>
        <taxon>Agaricomycetes</taxon>
        <taxon>Agaricomycetidae</taxon>
        <taxon>Agaricales</taxon>
        <taxon>Marasmiineae</taxon>
        <taxon>Mycenaceae</taxon>
        <taxon>Mycena</taxon>
    </lineage>
</organism>
<dbReference type="AlphaFoldDB" id="A0A8H7CM23"/>
<feature type="region of interest" description="Disordered" evidence="1">
    <location>
        <begin position="1"/>
        <end position="68"/>
    </location>
</feature>
<evidence type="ECO:0000313" key="2">
    <source>
        <dbReference type="EMBL" id="KAF7340318.1"/>
    </source>
</evidence>
<feature type="region of interest" description="Disordered" evidence="1">
    <location>
        <begin position="198"/>
        <end position="240"/>
    </location>
</feature>
<name>A0A8H7CM23_9AGAR</name>
<proteinExistence type="predicted"/>
<dbReference type="EMBL" id="JACAZI010000019">
    <property type="protein sequence ID" value="KAF7340318.1"/>
    <property type="molecule type" value="Genomic_DNA"/>
</dbReference>
<protein>
    <submittedName>
        <fullName evidence="2">Uncharacterized protein</fullName>
    </submittedName>
</protein>
<comment type="caution">
    <text evidence="2">The sequence shown here is derived from an EMBL/GenBank/DDBJ whole genome shotgun (WGS) entry which is preliminary data.</text>
</comment>
<keyword evidence="3" id="KW-1185">Reference proteome</keyword>
<accession>A0A8H7CM23</accession>
<evidence type="ECO:0000313" key="3">
    <source>
        <dbReference type="Proteomes" id="UP000620124"/>
    </source>
</evidence>
<evidence type="ECO:0000256" key="1">
    <source>
        <dbReference type="SAM" id="MobiDB-lite"/>
    </source>
</evidence>
<feature type="compositionally biased region" description="Basic and acidic residues" evidence="1">
    <location>
        <begin position="44"/>
        <end position="56"/>
    </location>
</feature>
<reference evidence="2" key="1">
    <citation type="submission" date="2020-05" db="EMBL/GenBank/DDBJ databases">
        <title>Mycena genomes resolve the evolution of fungal bioluminescence.</title>
        <authorList>
            <person name="Tsai I.J."/>
        </authorList>
    </citation>
    <scope>NUCLEOTIDE SEQUENCE</scope>
    <source>
        <strain evidence="2">CCC161011</strain>
    </source>
</reference>